<evidence type="ECO:0000256" key="2">
    <source>
        <dbReference type="SAM" id="Phobius"/>
    </source>
</evidence>
<keyword evidence="2" id="KW-1133">Transmembrane helix</keyword>
<gene>
    <name evidence="4" type="ORF">BMJ33_22525</name>
    <name evidence="3" type="ORF">GHJ91_01785</name>
</gene>
<dbReference type="AlphaFoldDB" id="A0A6G1WE45"/>
<reference evidence="4 5" key="3">
    <citation type="journal article" date="2018" name="FEMS Microbiol. Ecol.">
        <title>Co-invading symbiotic mutualists of Medicago polymorpha retain high ancestral diversity and contain diverse accessory genomes.</title>
        <authorList>
            <person name="Porter S.S."/>
            <person name="Faber-Hammond J.J."/>
            <person name="Friesen M.L."/>
        </authorList>
    </citation>
    <scope>NUCLEOTIDE SEQUENCE [LARGE SCALE GENOMIC DNA]</scope>
    <source>
        <strain evidence="4 5">Str16</strain>
    </source>
</reference>
<dbReference type="RefSeq" id="WP_011976364.1">
    <property type="nucleotide sequence ID" value="NZ_ATYC01000022.1"/>
</dbReference>
<accession>A0A6G1WE45</accession>
<evidence type="ECO:0000313" key="4">
    <source>
        <dbReference type="EMBL" id="PLT99682.1"/>
    </source>
</evidence>
<keyword evidence="2" id="KW-0812">Transmembrane</keyword>
<dbReference type="OMA" id="YMKAKGE"/>
<evidence type="ECO:0000256" key="1">
    <source>
        <dbReference type="SAM" id="MobiDB-lite"/>
    </source>
</evidence>
<reference evidence="4" key="2">
    <citation type="submission" date="2017-04" db="EMBL/GenBank/DDBJ databases">
        <authorList>
            <person name="Porter S."/>
            <person name="Friesen M.L."/>
            <person name="Faber-Hammond J."/>
        </authorList>
    </citation>
    <scope>NUCLEOTIDE SEQUENCE</scope>
    <source>
        <strain evidence="4">Str16</strain>
    </source>
</reference>
<feature type="transmembrane region" description="Helical" evidence="2">
    <location>
        <begin position="28"/>
        <end position="48"/>
    </location>
</feature>
<evidence type="ECO:0000313" key="5">
    <source>
        <dbReference type="Proteomes" id="UP001190825"/>
    </source>
</evidence>
<sequence>MFDMRLGAMDDNEKERKPGADLFARLSAIQTVVFAIVALFVLAGLMLVGKGFYVKAKDEVAQYLLLRDVEEQDVTGKDSQSGLSEAMPAPLTTGSVTR</sequence>
<organism evidence="3">
    <name type="scientific">Sinorhizobium medicae</name>
    <dbReference type="NCBI Taxonomy" id="110321"/>
    <lineage>
        <taxon>Bacteria</taxon>
        <taxon>Pseudomonadati</taxon>
        <taxon>Pseudomonadota</taxon>
        <taxon>Alphaproteobacteria</taxon>
        <taxon>Hyphomicrobiales</taxon>
        <taxon>Rhizobiaceae</taxon>
        <taxon>Sinorhizobium/Ensifer group</taxon>
        <taxon>Sinorhizobium</taxon>
    </lineage>
</organism>
<dbReference type="Proteomes" id="UP001190825">
    <property type="component" value="Unassembled WGS sequence"/>
</dbReference>
<keyword evidence="2" id="KW-0472">Membrane</keyword>
<proteinExistence type="predicted"/>
<dbReference type="EMBL" id="NBUC01000110">
    <property type="protein sequence ID" value="PLT99682.1"/>
    <property type="molecule type" value="Genomic_DNA"/>
</dbReference>
<feature type="region of interest" description="Disordered" evidence="1">
    <location>
        <begin position="73"/>
        <end position="98"/>
    </location>
</feature>
<name>A0A6G1WE45_9HYPH</name>
<dbReference type="EMBL" id="WISB01000011">
    <property type="protein sequence ID" value="MQW67943.1"/>
    <property type="molecule type" value="Genomic_DNA"/>
</dbReference>
<protein>
    <submittedName>
        <fullName evidence="3">Uncharacterized protein</fullName>
    </submittedName>
</protein>
<evidence type="ECO:0000313" key="3">
    <source>
        <dbReference type="EMBL" id="MQW67943.1"/>
    </source>
</evidence>
<keyword evidence="5" id="KW-1185">Reference proteome</keyword>
<comment type="caution">
    <text evidence="3">The sequence shown here is derived from an EMBL/GenBank/DDBJ whole genome shotgun (WGS) entry which is preliminary data.</text>
</comment>
<reference evidence="3" key="1">
    <citation type="journal article" date="2013" name="Genome Biol.">
        <title>Comparative genomics of the core and accessory genomes of 48 Sinorhizobium strains comprising five genospecies.</title>
        <authorList>
            <person name="Sugawara M."/>
            <person name="Epstein B."/>
            <person name="Badgley B.D."/>
            <person name="Unno T."/>
            <person name="Xu L."/>
            <person name="Reese J."/>
            <person name="Gyaneshwar P."/>
            <person name="Denny R."/>
            <person name="Mudge J."/>
            <person name="Bharti A.K."/>
            <person name="Farmer A.D."/>
            <person name="May G.D."/>
            <person name="Woodward J.E."/>
            <person name="Medigue C."/>
            <person name="Vallenet D."/>
            <person name="Lajus A."/>
            <person name="Rouy Z."/>
            <person name="Martinez-Vaz B."/>
            <person name="Tiffin P."/>
            <person name="Young N.D."/>
            <person name="Sadowsky M.J."/>
        </authorList>
    </citation>
    <scope>NUCLEOTIDE SEQUENCE</scope>
    <source>
        <strain evidence="3">M1</strain>
    </source>
</reference>